<keyword evidence="19" id="KW-1185">Reference proteome</keyword>
<dbReference type="Gene3D" id="3.40.366.10">
    <property type="entry name" value="Malonyl-Coenzyme A Acyl Carrier Protein, domain 2"/>
    <property type="match status" value="1"/>
</dbReference>
<evidence type="ECO:0000313" key="18">
    <source>
        <dbReference type="Ensembl" id="ENSEASP00005044308.1"/>
    </source>
</evidence>
<dbReference type="AlphaFoldDB" id="A0A9L0IW20"/>
<evidence type="ECO:0000256" key="1">
    <source>
        <dbReference type="ARBA" id="ARBA00004173"/>
    </source>
</evidence>
<reference evidence="18" key="2">
    <citation type="submission" date="2025-08" db="UniProtKB">
        <authorList>
            <consortium name="Ensembl"/>
        </authorList>
    </citation>
    <scope>IDENTIFICATION</scope>
</reference>
<dbReference type="PANTHER" id="PTHR47170:SF2">
    <property type="entry name" value="MALONYL-COA:ACP TRANSACYLASE (MAT) DOMAIN-CONTAINING PROTEIN"/>
    <property type="match status" value="1"/>
</dbReference>
<keyword evidence="6" id="KW-0276">Fatty acid metabolism</keyword>
<dbReference type="PANTHER" id="PTHR47170">
    <property type="entry name" value="MALONYL-COA ACP TRANSACYLASE, ACP-BINDING"/>
    <property type="match status" value="1"/>
</dbReference>
<evidence type="ECO:0000256" key="15">
    <source>
        <dbReference type="ARBA" id="ARBA00083656"/>
    </source>
</evidence>
<evidence type="ECO:0000256" key="3">
    <source>
        <dbReference type="ARBA" id="ARBA00013258"/>
    </source>
</evidence>
<evidence type="ECO:0000313" key="19">
    <source>
        <dbReference type="Proteomes" id="UP000694387"/>
    </source>
</evidence>
<dbReference type="Gene3D" id="3.30.70.250">
    <property type="entry name" value="Malonyl-CoA ACP transacylase, ACP-binding"/>
    <property type="match status" value="1"/>
</dbReference>
<dbReference type="Ensembl" id="ENSEAST00005056859.1">
    <property type="protein sequence ID" value="ENSEASP00005044308.1"/>
    <property type="gene ID" value="ENSEASG00005000869.2"/>
</dbReference>
<dbReference type="Proteomes" id="UP000694387">
    <property type="component" value="Chromosome 2"/>
</dbReference>
<evidence type="ECO:0000256" key="14">
    <source>
        <dbReference type="ARBA" id="ARBA00077751"/>
    </source>
</evidence>
<comment type="pathway">
    <text evidence="2">Lipid metabolism; fatty acid biosynthesis.</text>
</comment>
<dbReference type="GO" id="GO:0180026">
    <property type="term" value="P:mitochondrial small ribosomal subunit assembly"/>
    <property type="evidence" value="ECO:0007669"/>
    <property type="project" value="Ensembl"/>
</dbReference>
<keyword evidence="8" id="KW-0443">Lipid metabolism</keyword>
<comment type="subcellular location">
    <subcellularLocation>
        <location evidence="1">Mitochondrion</location>
    </subcellularLocation>
</comment>
<evidence type="ECO:0000256" key="16">
    <source>
        <dbReference type="SAM" id="MobiDB-lite"/>
    </source>
</evidence>
<organism evidence="18 19">
    <name type="scientific">Equus asinus</name>
    <name type="common">Donkey</name>
    <name type="synonym">Equus africanus asinus</name>
    <dbReference type="NCBI Taxonomy" id="9793"/>
    <lineage>
        <taxon>Eukaryota</taxon>
        <taxon>Metazoa</taxon>
        <taxon>Chordata</taxon>
        <taxon>Craniata</taxon>
        <taxon>Vertebrata</taxon>
        <taxon>Euteleostomi</taxon>
        <taxon>Mammalia</taxon>
        <taxon>Eutheria</taxon>
        <taxon>Laurasiatheria</taxon>
        <taxon>Perissodactyla</taxon>
        <taxon>Equidae</taxon>
        <taxon>Equus</taxon>
    </lineage>
</organism>
<evidence type="ECO:0000256" key="6">
    <source>
        <dbReference type="ARBA" id="ARBA00022832"/>
    </source>
</evidence>
<dbReference type="InterPro" id="IPR001227">
    <property type="entry name" value="Ac_transferase_dom_sf"/>
</dbReference>
<keyword evidence="7" id="KW-0809">Transit peptide</keyword>
<keyword evidence="9" id="KW-0496">Mitochondrion</keyword>
<evidence type="ECO:0000256" key="4">
    <source>
        <dbReference type="ARBA" id="ARBA00022516"/>
    </source>
</evidence>
<comment type="similarity">
    <text evidence="12">Belongs to the type II malonyltransferase family.</text>
</comment>
<dbReference type="FunFam" id="3.30.70.250:FF:000005">
    <property type="entry name" value="Malonyl-CoA-acyl carrier protein transacylase, mitochondrial"/>
    <property type="match status" value="1"/>
</dbReference>
<evidence type="ECO:0000256" key="10">
    <source>
        <dbReference type="ARBA" id="ARBA00023160"/>
    </source>
</evidence>
<dbReference type="GO" id="GO:0005739">
    <property type="term" value="C:mitochondrion"/>
    <property type="evidence" value="ECO:0007669"/>
    <property type="project" value="UniProtKB-SubCell"/>
</dbReference>
<dbReference type="GO" id="GO:0004314">
    <property type="term" value="F:[acyl-carrier-protein] S-malonyltransferase activity"/>
    <property type="evidence" value="ECO:0007669"/>
    <property type="project" value="UniProtKB-EC"/>
</dbReference>
<feature type="domain" description="Malonyl-CoA:ACP transacylase (MAT)" evidence="17">
    <location>
        <begin position="117"/>
        <end position="426"/>
    </location>
</feature>
<comment type="catalytic activity">
    <reaction evidence="11">
        <text>holo-[ACP] + malonyl-CoA = malonyl-[ACP] + CoA</text>
        <dbReference type="Rhea" id="RHEA:41792"/>
        <dbReference type="Rhea" id="RHEA-COMP:9623"/>
        <dbReference type="Rhea" id="RHEA-COMP:9685"/>
        <dbReference type="ChEBI" id="CHEBI:57287"/>
        <dbReference type="ChEBI" id="CHEBI:57384"/>
        <dbReference type="ChEBI" id="CHEBI:64479"/>
        <dbReference type="ChEBI" id="CHEBI:78449"/>
        <dbReference type="EC" id="2.3.1.39"/>
    </reaction>
    <physiologicalReaction direction="left-to-right" evidence="11">
        <dbReference type="Rhea" id="RHEA:41793"/>
    </physiologicalReaction>
</comment>
<sequence>MRPQHAGQPGLGPRAEPETAEPFLPPSGALTRPAGNEPRTAPPQSGPGRHGNARGSRVLAMNVRVARGAWARGCGAWNFPRPPPGAVDVAELLRDAAVEEPRAAAARRLPGQCSVLLFPGQGSQVVGMGRGLLRYPRVRELYAAARRVLGYDLLELSLRGPQEALDRTAHCQPAVFVASLAAVEKLHHLQPAVIENCVAAAGFSVGEFAALVFAGAMEFSEGLYAVKVRAEAMQEASEAAPSGMLSVLGRPQSKFSFACLEAREHCKAAGIESPVCEVANYLFPDCRVISGHLEALQFLQKNSSKYHFRRTKMLPVSGAFHTRLMEPAMEPLAQVLKAIDVKKPLVSVHSNVNGNKYMHPKHIQKLLVQQVVSPVKWEQTMHAIYERRKGTEFPRTFEVGPGKQLGTILKNCNLQAWKAYSPVEAMEAEDTDQDL</sequence>
<dbReference type="Pfam" id="PF00698">
    <property type="entry name" value="Acyl_transf_1"/>
    <property type="match status" value="1"/>
</dbReference>
<dbReference type="EC" id="2.3.1.39" evidence="3"/>
<keyword evidence="10" id="KW-0275">Fatty acid biosynthesis</keyword>
<name>A0A9L0IW20_EQUAS</name>
<evidence type="ECO:0000256" key="2">
    <source>
        <dbReference type="ARBA" id="ARBA00005194"/>
    </source>
</evidence>
<feature type="region of interest" description="Disordered" evidence="16">
    <location>
        <begin position="1"/>
        <end position="54"/>
    </location>
</feature>
<accession>A0A9L0IW20</accession>
<dbReference type="InterPro" id="IPR016036">
    <property type="entry name" value="Malonyl_transacylase_ACP-bd"/>
</dbReference>
<dbReference type="SUPFAM" id="SSF55048">
    <property type="entry name" value="Probable ACP-binding domain of malonyl-CoA ACP transacylase"/>
    <property type="match status" value="1"/>
</dbReference>
<protein>
    <recommendedName>
        <fullName evidence="13">Malonyl-CoA-acyl carrier protein transacylase, mitochondrial</fullName>
        <ecNumber evidence="3">2.3.1.39</ecNumber>
    </recommendedName>
    <alternativeName>
        <fullName evidence="15">Mitochondrial malonyltransferase</fullName>
    </alternativeName>
    <alternativeName>
        <fullName evidence="14">[Acyl-carrier-protein] malonyltransferase</fullName>
    </alternativeName>
</protein>
<keyword evidence="4" id="KW-0444">Lipid biosynthesis</keyword>
<dbReference type="InterPro" id="IPR014043">
    <property type="entry name" value="Acyl_transferase_dom"/>
</dbReference>
<dbReference type="InterPro" id="IPR016035">
    <property type="entry name" value="Acyl_Trfase/lysoPLipase"/>
</dbReference>
<gene>
    <name evidence="18" type="primary">MCAT</name>
</gene>
<evidence type="ECO:0000256" key="5">
    <source>
        <dbReference type="ARBA" id="ARBA00022679"/>
    </source>
</evidence>
<evidence type="ECO:0000256" key="9">
    <source>
        <dbReference type="ARBA" id="ARBA00023128"/>
    </source>
</evidence>
<evidence type="ECO:0000256" key="13">
    <source>
        <dbReference type="ARBA" id="ARBA00069490"/>
    </source>
</evidence>
<evidence type="ECO:0000256" key="11">
    <source>
        <dbReference type="ARBA" id="ARBA00048404"/>
    </source>
</evidence>
<dbReference type="GeneTree" id="ENSGT00390000013715"/>
<keyword evidence="5" id="KW-0808">Transferase</keyword>
<evidence type="ECO:0000259" key="17">
    <source>
        <dbReference type="SMART" id="SM00827"/>
    </source>
</evidence>
<dbReference type="GO" id="GO:0006633">
    <property type="term" value="P:fatty acid biosynthetic process"/>
    <property type="evidence" value="ECO:0007669"/>
    <property type="project" value="UniProtKB-KW"/>
</dbReference>
<dbReference type="SUPFAM" id="SSF52151">
    <property type="entry name" value="FabD/lysophospholipase-like"/>
    <property type="match status" value="1"/>
</dbReference>
<evidence type="ECO:0000256" key="12">
    <source>
        <dbReference type="ARBA" id="ARBA00061523"/>
    </source>
</evidence>
<reference evidence="18 19" key="1">
    <citation type="journal article" date="2020" name="Nat. Commun.">
        <title>Donkey genomes provide new insights into domestication and selection for coat color.</title>
        <authorList>
            <person name="Wang"/>
            <person name="C."/>
            <person name="Li"/>
            <person name="H."/>
            <person name="Guo"/>
            <person name="Y."/>
            <person name="Huang"/>
            <person name="J."/>
            <person name="Sun"/>
            <person name="Y."/>
            <person name="Min"/>
            <person name="J."/>
            <person name="Wang"/>
            <person name="J."/>
            <person name="Fang"/>
            <person name="X."/>
            <person name="Zhao"/>
            <person name="Z."/>
            <person name="Wang"/>
            <person name="S."/>
            <person name="Zhang"/>
            <person name="Y."/>
            <person name="Liu"/>
            <person name="Q."/>
            <person name="Jiang"/>
            <person name="Q."/>
            <person name="Wang"/>
            <person name="X."/>
            <person name="Guo"/>
            <person name="Y."/>
            <person name="Yang"/>
            <person name="C."/>
            <person name="Wang"/>
            <person name="Y."/>
            <person name="Tian"/>
            <person name="F."/>
            <person name="Zhuang"/>
            <person name="G."/>
            <person name="Fan"/>
            <person name="Y."/>
            <person name="Gao"/>
            <person name="Q."/>
            <person name="Li"/>
            <person name="Y."/>
            <person name="Ju"/>
            <person name="Z."/>
            <person name="Li"/>
            <person name="J."/>
            <person name="Li"/>
            <person name="R."/>
            <person name="Hou"/>
            <person name="M."/>
            <person name="Yang"/>
            <person name="G."/>
            <person name="Liu"/>
            <person name="G."/>
            <person name="Liu"/>
            <person name="W."/>
            <person name="Guo"/>
            <person name="J."/>
            <person name="Pan"/>
            <person name="S."/>
            <person name="Fan"/>
            <person name="G."/>
            <person name="Zhang"/>
            <person name="W."/>
            <person name="Zhang"/>
            <person name="R."/>
            <person name="Yu"/>
            <person name="J."/>
            <person name="Zhang"/>
            <person name="X."/>
            <person name="Yin"/>
            <person name="Q."/>
            <person name="Ji"/>
            <person name="C."/>
            <person name="Jin"/>
            <person name="Y."/>
            <person name="Yue"/>
            <person name="G."/>
            <person name="Liu"/>
            <person name="M."/>
            <person name="Xu"/>
            <person name="J."/>
            <person name="Liu"/>
            <person name="S."/>
            <person name="Jordana"/>
            <person name="J."/>
            <person name="Noce"/>
            <person name="A."/>
            <person name="Amills"/>
            <person name="M."/>
            <person name="Wu"/>
            <person name="D.D."/>
            <person name="Li"/>
            <person name="S."/>
            <person name="Zhou"/>
            <person name="X. and Zhong"/>
            <person name="J."/>
        </authorList>
    </citation>
    <scope>NUCLEOTIDE SEQUENCE [LARGE SCALE GENOMIC DNA]</scope>
</reference>
<evidence type="ECO:0000256" key="7">
    <source>
        <dbReference type="ARBA" id="ARBA00022946"/>
    </source>
</evidence>
<dbReference type="SMART" id="SM00827">
    <property type="entry name" value="PKS_AT"/>
    <property type="match status" value="1"/>
</dbReference>
<evidence type="ECO:0000256" key="8">
    <source>
        <dbReference type="ARBA" id="ARBA00023098"/>
    </source>
</evidence>
<proteinExistence type="inferred from homology"/>
<reference evidence="18" key="3">
    <citation type="submission" date="2025-09" db="UniProtKB">
        <authorList>
            <consortium name="Ensembl"/>
        </authorList>
    </citation>
    <scope>IDENTIFICATION</scope>
</reference>
<dbReference type="InterPro" id="IPR052760">
    <property type="entry name" value="Mitochondrial_malonyltrans"/>
</dbReference>